<dbReference type="AlphaFoldDB" id="A0A101M519"/>
<geneLocation type="mitochondrion" evidence="1"/>
<sequence length="55" mass="6719">MKKLFQMDRFRVIITRTILNYSPTHPSFRFTLAWPCSYHSDVPPTRFRQLGWDRC</sequence>
<organism evidence="1">
    <name type="scientific">Picea glauca</name>
    <name type="common">White spruce</name>
    <name type="synonym">Pinus glauca</name>
    <dbReference type="NCBI Taxonomy" id="3330"/>
    <lineage>
        <taxon>Eukaryota</taxon>
        <taxon>Viridiplantae</taxon>
        <taxon>Streptophyta</taxon>
        <taxon>Embryophyta</taxon>
        <taxon>Tracheophyta</taxon>
        <taxon>Spermatophyta</taxon>
        <taxon>Pinopsida</taxon>
        <taxon>Pinidae</taxon>
        <taxon>Conifers I</taxon>
        <taxon>Pinales</taxon>
        <taxon>Pinaceae</taxon>
        <taxon>Picea</taxon>
    </lineage>
</organism>
<name>A0A101M519_PICGL</name>
<reference evidence="1" key="1">
    <citation type="journal article" date="2015" name="Genome Biol. Evol.">
        <title>Organellar Genomes of White Spruce (Picea glauca): Assembly and Annotation.</title>
        <authorList>
            <person name="Jackman S.D."/>
            <person name="Warren R.L."/>
            <person name="Gibb E.A."/>
            <person name="Vandervalk B.P."/>
            <person name="Mohamadi H."/>
            <person name="Chu J."/>
            <person name="Raymond A."/>
            <person name="Pleasance S."/>
            <person name="Coope R."/>
            <person name="Wildung M.R."/>
            <person name="Ritland C.E."/>
            <person name="Bousquet J."/>
            <person name="Jones S.J."/>
            <person name="Bohlmann J."/>
            <person name="Birol I."/>
        </authorList>
    </citation>
    <scope>NUCLEOTIDE SEQUENCE [LARGE SCALE GENOMIC DNA]</scope>
    <source>
        <tissue evidence="1">Flushing bud</tissue>
    </source>
</reference>
<protein>
    <submittedName>
        <fullName evidence="1">Uncharacterized protein</fullName>
    </submittedName>
</protein>
<dbReference type="EMBL" id="LKAM01000001">
    <property type="protein sequence ID" value="KUM51226.1"/>
    <property type="molecule type" value="Genomic_DNA"/>
</dbReference>
<proteinExistence type="predicted"/>
<accession>A0A101M519</accession>
<evidence type="ECO:0000313" key="1">
    <source>
        <dbReference type="EMBL" id="KUM51226.1"/>
    </source>
</evidence>
<keyword evidence="1" id="KW-0496">Mitochondrion</keyword>
<comment type="caution">
    <text evidence="1">The sequence shown here is derived from an EMBL/GenBank/DDBJ whole genome shotgun (WGS) entry which is preliminary data.</text>
</comment>
<gene>
    <name evidence="1" type="ORF">ABT39_MTgene1073</name>
</gene>